<sequence>MGNITSESFHIRKLGVRAARIMLIDISHSSPCQFTVNVCKPSCISS</sequence>
<name>A0A0A9ERC5_ARUDO</name>
<evidence type="ECO:0000313" key="1">
    <source>
        <dbReference type="EMBL" id="JAE01554.1"/>
    </source>
</evidence>
<protein>
    <submittedName>
        <fullName evidence="1">Uncharacterized protein</fullName>
    </submittedName>
</protein>
<accession>A0A0A9ERC5</accession>
<reference evidence="1" key="1">
    <citation type="submission" date="2014-09" db="EMBL/GenBank/DDBJ databases">
        <authorList>
            <person name="Magalhaes I.L.F."/>
            <person name="Oliveira U."/>
            <person name="Santos F.R."/>
            <person name="Vidigal T.H.D.A."/>
            <person name="Brescovit A.D."/>
            <person name="Santos A.J."/>
        </authorList>
    </citation>
    <scope>NUCLEOTIDE SEQUENCE</scope>
    <source>
        <tissue evidence="1">Shoot tissue taken approximately 20 cm above the soil surface</tissue>
    </source>
</reference>
<reference evidence="1" key="2">
    <citation type="journal article" date="2015" name="Data Brief">
        <title>Shoot transcriptome of the giant reed, Arundo donax.</title>
        <authorList>
            <person name="Barrero R.A."/>
            <person name="Guerrero F.D."/>
            <person name="Moolhuijzen P."/>
            <person name="Goolsby J.A."/>
            <person name="Tidwell J."/>
            <person name="Bellgard S.E."/>
            <person name="Bellgard M.I."/>
        </authorList>
    </citation>
    <scope>NUCLEOTIDE SEQUENCE</scope>
    <source>
        <tissue evidence="1">Shoot tissue taken approximately 20 cm above the soil surface</tissue>
    </source>
</reference>
<dbReference type="EMBL" id="GBRH01196342">
    <property type="protein sequence ID" value="JAE01554.1"/>
    <property type="molecule type" value="Transcribed_RNA"/>
</dbReference>
<dbReference type="AlphaFoldDB" id="A0A0A9ERC5"/>
<organism evidence="1">
    <name type="scientific">Arundo donax</name>
    <name type="common">Giant reed</name>
    <name type="synonym">Donax arundinaceus</name>
    <dbReference type="NCBI Taxonomy" id="35708"/>
    <lineage>
        <taxon>Eukaryota</taxon>
        <taxon>Viridiplantae</taxon>
        <taxon>Streptophyta</taxon>
        <taxon>Embryophyta</taxon>
        <taxon>Tracheophyta</taxon>
        <taxon>Spermatophyta</taxon>
        <taxon>Magnoliopsida</taxon>
        <taxon>Liliopsida</taxon>
        <taxon>Poales</taxon>
        <taxon>Poaceae</taxon>
        <taxon>PACMAD clade</taxon>
        <taxon>Arundinoideae</taxon>
        <taxon>Arundineae</taxon>
        <taxon>Arundo</taxon>
    </lineage>
</organism>
<proteinExistence type="predicted"/>